<dbReference type="Pfam" id="PF12792">
    <property type="entry name" value="CSS-motif"/>
    <property type="match status" value="1"/>
</dbReference>
<feature type="transmembrane region" description="Helical" evidence="10">
    <location>
        <begin position="12"/>
        <end position="33"/>
    </location>
</feature>
<evidence type="ECO:0000256" key="8">
    <source>
        <dbReference type="ARBA" id="ARBA00023136"/>
    </source>
</evidence>
<dbReference type="Proteomes" id="UP000241771">
    <property type="component" value="Unassembled WGS sequence"/>
</dbReference>
<dbReference type="CDD" id="cd01948">
    <property type="entry name" value="EAL"/>
    <property type="match status" value="1"/>
</dbReference>
<evidence type="ECO:0000256" key="2">
    <source>
        <dbReference type="ARBA" id="ARBA00012282"/>
    </source>
</evidence>
<evidence type="ECO:0000256" key="3">
    <source>
        <dbReference type="ARBA" id="ARBA00022475"/>
    </source>
</evidence>
<dbReference type="EC" id="3.1.4.52" evidence="2"/>
<comment type="subcellular location">
    <subcellularLocation>
        <location evidence="1">Cell membrane</location>
        <topology evidence="1">Multi-pass membrane protein</topology>
    </subcellularLocation>
</comment>
<dbReference type="SMART" id="SM00052">
    <property type="entry name" value="EAL"/>
    <property type="match status" value="1"/>
</dbReference>
<evidence type="ECO:0000256" key="1">
    <source>
        <dbReference type="ARBA" id="ARBA00004651"/>
    </source>
</evidence>
<dbReference type="Gene3D" id="3.20.20.450">
    <property type="entry name" value="EAL domain"/>
    <property type="match status" value="1"/>
</dbReference>
<evidence type="ECO:0000259" key="11">
    <source>
        <dbReference type="PROSITE" id="PS50883"/>
    </source>
</evidence>
<keyword evidence="8 10" id="KW-0472">Membrane</keyword>
<dbReference type="PANTHER" id="PTHR33121:SF70">
    <property type="entry name" value="SIGNALING PROTEIN YKOW"/>
    <property type="match status" value="1"/>
</dbReference>
<organism evidence="12 13">
    <name type="scientific">Photobacterium sanctipauli</name>
    <dbReference type="NCBI Taxonomy" id="1342794"/>
    <lineage>
        <taxon>Bacteria</taxon>
        <taxon>Pseudomonadati</taxon>
        <taxon>Pseudomonadota</taxon>
        <taxon>Gammaproteobacteria</taxon>
        <taxon>Vibrionales</taxon>
        <taxon>Vibrionaceae</taxon>
        <taxon>Photobacterium</taxon>
    </lineage>
</organism>
<proteinExistence type="predicted"/>
<evidence type="ECO:0000256" key="5">
    <source>
        <dbReference type="ARBA" id="ARBA00022692"/>
    </source>
</evidence>
<keyword evidence="13" id="KW-1185">Reference proteome</keyword>
<dbReference type="GO" id="GO:0071111">
    <property type="term" value="F:cyclic-guanylate-specific phosphodiesterase activity"/>
    <property type="evidence" value="ECO:0007669"/>
    <property type="project" value="UniProtKB-EC"/>
</dbReference>
<feature type="domain" description="EAL" evidence="11">
    <location>
        <begin position="269"/>
        <end position="518"/>
    </location>
</feature>
<feature type="transmembrane region" description="Helical" evidence="10">
    <location>
        <begin position="242"/>
        <end position="263"/>
    </location>
</feature>
<evidence type="ECO:0000313" key="12">
    <source>
        <dbReference type="EMBL" id="PSW21744.1"/>
    </source>
</evidence>
<dbReference type="InterPro" id="IPR050706">
    <property type="entry name" value="Cyclic-di-GMP_PDE-like"/>
</dbReference>
<sequence length="518" mass="59127">MRKTPIYLKKYQLLIVMWVLASFLFFPLVFIVLDNGWGNHKHTLIEQLDSLSDGFNHDIEISLVALNSMYPKGLDCNEKLIHQMKKFDYHAKFLTTIGYVRDGNITCTSDSGKLQTPMKVEPASWVTADDVTVTLQQPIPLFDGEEKGITVQAGPFIAFLDYQQAQSRPAIPWLKYRTFGLVDGKITYNYGTIEYKPEHPFELVTGKRWFEDGYWNYLDCTRPSECKVIGVNVLSYFKTEPAAVIFLSSFFVIFFWLFTQLGLRLHQSMYSLSRQVFYGINGKQLQVRYQPIIDLDTQQMAGAEALCRWKTINGRYISTCQFVQQVEKNNQTIELTEAVIKTVIKDLTENGLLGRYRISINAFPDDIASGRILQVFKQHLSLCHFSTFTIELTEQKINDLPALSEGVRQLRTLGFKVAIDDFGTGFSNFDGLRELKIDALKIDKSFIWQAEQESLGQKLVEHIVSIAKVLKLAIVAEGVETSEQLNFVSSLGVDYSQGFYHSRPVDIKALAKWSPTKQ</sequence>
<keyword evidence="4" id="KW-0973">c-di-GMP</keyword>
<keyword evidence="6" id="KW-0378">Hydrolase</keyword>
<evidence type="ECO:0000256" key="6">
    <source>
        <dbReference type="ARBA" id="ARBA00022801"/>
    </source>
</evidence>
<dbReference type="PROSITE" id="PS50883">
    <property type="entry name" value="EAL"/>
    <property type="match status" value="1"/>
</dbReference>
<dbReference type="InterPro" id="IPR035919">
    <property type="entry name" value="EAL_sf"/>
</dbReference>
<comment type="caution">
    <text evidence="12">The sequence shown here is derived from an EMBL/GenBank/DDBJ whole genome shotgun (WGS) entry which is preliminary data.</text>
</comment>
<dbReference type="SUPFAM" id="SSF141868">
    <property type="entry name" value="EAL domain-like"/>
    <property type="match status" value="1"/>
</dbReference>
<dbReference type="EMBL" id="PYMA01000001">
    <property type="protein sequence ID" value="PSW21744.1"/>
    <property type="molecule type" value="Genomic_DNA"/>
</dbReference>
<dbReference type="PANTHER" id="PTHR33121">
    <property type="entry name" value="CYCLIC DI-GMP PHOSPHODIESTERASE PDEF"/>
    <property type="match status" value="1"/>
</dbReference>
<evidence type="ECO:0000256" key="10">
    <source>
        <dbReference type="SAM" id="Phobius"/>
    </source>
</evidence>
<comment type="catalytic activity">
    <reaction evidence="9">
        <text>3',3'-c-di-GMP + H2O = 5'-phosphoguanylyl(3'-&gt;5')guanosine + H(+)</text>
        <dbReference type="Rhea" id="RHEA:24902"/>
        <dbReference type="ChEBI" id="CHEBI:15377"/>
        <dbReference type="ChEBI" id="CHEBI:15378"/>
        <dbReference type="ChEBI" id="CHEBI:58754"/>
        <dbReference type="ChEBI" id="CHEBI:58805"/>
        <dbReference type="EC" id="3.1.4.52"/>
    </reaction>
</comment>
<keyword evidence="3" id="KW-1003">Cell membrane</keyword>
<evidence type="ECO:0000313" key="13">
    <source>
        <dbReference type="Proteomes" id="UP000241771"/>
    </source>
</evidence>
<gene>
    <name evidence="12" type="ORF">C9I98_00285</name>
</gene>
<reference evidence="12 13" key="1">
    <citation type="submission" date="2018-01" db="EMBL/GenBank/DDBJ databases">
        <title>Whole genome sequencing of Histamine producing bacteria.</title>
        <authorList>
            <person name="Butler K."/>
        </authorList>
    </citation>
    <scope>NUCLEOTIDE SEQUENCE [LARGE SCALE GENOMIC DNA]</scope>
    <source>
        <strain evidence="12 13">DSM 100436</strain>
    </source>
</reference>
<keyword evidence="7 10" id="KW-1133">Transmembrane helix</keyword>
<dbReference type="InterPro" id="IPR024744">
    <property type="entry name" value="CSS-motif_dom"/>
</dbReference>
<name>A0A2T3NZP8_9GAMM</name>
<evidence type="ECO:0000256" key="9">
    <source>
        <dbReference type="ARBA" id="ARBA00034290"/>
    </source>
</evidence>
<keyword evidence="5 10" id="KW-0812">Transmembrane</keyword>
<protein>
    <recommendedName>
        <fullName evidence="2">cyclic-guanylate-specific phosphodiesterase</fullName>
        <ecNumber evidence="2">3.1.4.52</ecNumber>
    </recommendedName>
</protein>
<evidence type="ECO:0000256" key="7">
    <source>
        <dbReference type="ARBA" id="ARBA00022989"/>
    </source>
</evidence>
<evidence type="ECO:0000256" key="4">
    <source>
        <dbReference type="ARBA" id="ARBA00022636"/>
    </source>
</evidence>
<dbReference type="AlphaFoldDB" id="A0A2T3NZP8"/>
<accession>A0A2T3NZP8</accession>
<dbReference type="InterPro" id="IPR001633">
    <property type="entry name" value="EAL_dom"/>
</dbReference>
<dbReference type="GO" id="GO:0005886">
    <property type="term" value="C:plasma membrane"/>
    <property type="evidence" value="ECO:0007669"/>
    <property type="project" value="UniProtKB-SubCell"/>
</dbReference>
<dbReference type="Pfam" id="PF00563">
    <property type="entry name" value="EAL"/>
    <property type="match status" value="1"/>
</dbReference>